<accession>A0A0F8Z6Y9</accession>
<gene>
    <name evidence="1" type="ORF">LCGC14_2732290</name>
</gene>
<reference evidence="1" key="1">
    <citation type="journal article" date="2015" name="Nature">
        <title>Complex archaea that bridge the gap between prokaryotes and eukaryotes.</title>
        <authorList>
            <person name="Spang A."/>
            <person name="Saw J.H."/>
            <person name="Jorgensen S.L."/>
            <person name="Zaremba-Niedzwiedzka K."/>
            <person name="Martijn J."/>
            <person name="Lind A.E."/>
            <person name="van Eijk R."/>
            <person name="Schleper C."/>
            <person name="Guy L."/>
            <person name="Ettema T.J."/>
        </authorList>
    </citation>
    <scope>NUCLEOTIDE SEQUENCE</scope>
</reference>
<comment type="caution">
    <text evidence="1">The sequence shown here is derived from an EMBL/GenBank/DDBJ whole genome shotgun (WGS) entry which is preliminary data.</text>
</comment>
<proteinExistence type="predicted"/>
<organism evidence="1">
    <name type="scientific">marine sediment metagenome</name>
    <dbReference type="NCBI Taxonomy" id="412755"/>
    <lineage>
        <taxon>unclassified sequences</taxon>
        <taxon>metagenomes</taxon>
        <taxon>ecological metagenomes</taxon>
    </lineage>
</organism>
<dbReference type="EMBL" id="LAZR01049490">
    <property type="protein sequence ID" value="KKK89518.1"/>
    <property type="molecule type" value="Genomic_DNA"/>
</dbReference>
<evidence type="ECO:0000313" key="1">
    <source>
        <dbReference type="EMBL" id="KKK89518.1"/>
    </source>
</evidence>
<protein>
    <submittedName>
        <fullName evidence="1">Uncharacterized protein</fullName>
    </submittedName>
</protein>
<name>A0A0F8Z6Y9_9ZZZZ</name>
<dbReference type="AlphaFoldDB" id="A0A0F8Z6Y9"/>
<sequence length="195" mass="21853">MNCEYCDSGPFDEKQADEKDVNLYVVAKVPCYCCADCLEGNIPVDSRTPVNVPDGWKIVESIWFRDLKKANAAFDAAAKVMNTYADDHDINRGYNYELSGLFNRIIASTETRQQHDKELRKRLGIDDIDNRAADLVSGAYCPSCCGPLLKTNRVSIKHAILYAAASLDIGNFDAKDYVPRKSFVCLKCQTSYVEK</sequence>